<dbReference type="Proteomes" id="UP001549749">
    <property type="component" value="Unassembled WGS sequence"/>
</dbReference>
<accession>A0ABV2T9K2</accession>
<organism evidence="3 4">
    <name type="scientific">Chitinophaga defluvii</name>
    <dbReference type="NCBI Taxonomy" id="3163343"/>
    <lineage>
        <taxon>Bacteria</taxon>
        <taxon>Pseudomonadati</taxon>
        <taxon>Bacteroidota</taxon>
        <taxon>Chitinophagia</taxon>
        <taxon>Chitinophagales</taxon>
        <taxon>Chitinophagaceae</taxon>
        <taxon>Chitinophaga</taxon>
    </lineage>
</organism>
<evidence type="ECO:0000256" key="1">
    <source>
        <dbReference type="SAM" id="MobiDB-lite"/>
    </source>
</evidence>
<feature type="region of interest" description="Disordered" evidence="1">
    <location>
        <begin position="27"/>
        <end position="56"/>
    </location>
</feature>
<feature type="compositionally biased region" description="Basic and acidic residues" evidence="1">
    <location>
        <begin position="27"/>
        <end position="48"/>
    </location>
</feature>
<evidence type="ECO:0000313" key="4">
    <source>
        <dbReference type="Proteomes" id="UP001549749"/>
    </source>
</evidence>
<dbReference type="RefSeq" id="WP_354662277.1">
    <property type="nucleotide sequence ID" value="NZ_JBEXAC010000002.1"/>
</dbReference>
<dbReference type="EMBL" id="JBEXAC010000002">
    <property type="protein sequence ID" value="MET6999714.1"/>
    <property type="molecule type" value="Genomic_DNA"/>
</dbReference>
<feature type="region of interest" description="Disordered" evidence="1">
    <location>
        <begin position="145"/>
        <end position="171"/>
    </location>
</feature>
<sequence>MKKLLFLLMVIIATAASAYASTIIIDPNHDEKGPKSGEKGGDNADHRNNPKNNSKPTKVEEFVWMLPREVEKVDEGELEKAIVDLYKWYLQNETKINTNDFLKGGGKELVFPFKVEAKTLQQYFLFVKKNFPGLSEDDLSNVKRSLSNRKKDAPVTVRDDMENPMSISVTR</sequence>
<name>A0ABV2T9K2_9BACT</name>
<feature type="chain" id="PRO_5047222653" evidence="2">
    <location>
        <begin position="21"/>
        <end position="171"/>
    </location>
</feature>
<keyword evidence="4" id="KW-1185">Reference proteome</keyword>
<keyword evidence="2" id="KW-0732">Signal</keyword>
<gene>
    <name evidence="3" type="ORF">ABR189_20155</name>
</gene>
<feature type="signal peptide" evidence="2">
    <location>
        <begin position="1"/>
        <end position="20"/>
    </location>
</feature>
<evidence type="ECO:0000256" key="2">
    <source>
        <dbReference type="SAM" id="SignalP"/>
    </source>
</evidence>
<protein>
    <submittedName>
        <fullName evidence="3">Uncharacterized protein</fullName>
    </submittedName>
</protein>
<evidence type="ECO:0000313" key="3">
    <source>
        <dbReference type="EMBL" id="MET6999714.1"/>
    </source>
</evidence>
<feature type="compositionally biased region" description="Basic and acidic residues" evidence="1">
    <location>
        <begin position="149"/>
        <end position="161"/>
    </location>
</feature>
<reference evidence="3 4" key="1">
    <citation type="submission" date="2024-06" db="EMBL/GenBank/DDBJ databases">
        <title>Chitinophaga defluvii sp. nov., isolated from municipal sewage.</title>
        <authorList>
            <person name="Zhang L."/>
        </authorList>
    </citation>
    <scope>NUCLEOTIDE SEQUENCE [LARGE SCALE GENOMIC DNA]</scope>
    <source>
        <strain evidence="3 4">H8</strain>
    </source>
</reference>
<proteinExistence type="predicted"/>
<comment type="caution">
    <text evidence="3">The sequence shown here is derived from an EMBL/GenBank/DDBJ whole genome shotgun (WGS) entry which is preliminary data.</text>
</comment>